<accession>A0A7Y0ASQ7</accession>
<evidence type="ECO:0000313" key="4">
    <source>
        <dbReference type="Proteomes" id="UP000541470"/>
    </source>
</evidence>
<dbReference type="GO" id="GO:0016491">
    <property type="term" value="F:oxidoreductase activity"/>
    <property type="evidence" value="ECO:0007669"/>
    <property type="project" value="UniProtKB-KW"/>
</dbReference>
<dbReference type="SUPFAM" id="SSF51905">
    <property type="entry name" value="FAD/NAD(P)-binding domain"/>
    <property type="match status" value="1"/>
</dbReference>
<reference evidence="3 4" key="1">
    <citation type="submission" date="2020-04" db="EMBL/GenBank/DDBJ databases">
        <title>Rhizobium sp. S-51 isolated from soil.</title>
        <authorList>
            <person name="Dahal R.H."/>
        </authorList>
    </citation>
    <scope>NUCLEOTIDE SEQUENCE [LARGE SCALE GENOMIC DNA]</scope>
    <source>
        <strain evidence="3 4">S-51</strain>
    </source>
</reference>
<keyword evidence="1" id="KW-0560">Oxidoreductase</keyword>
<dbReference type="Pfam" id="PF01266">
    <property type="entry name" value="DAO"/>
    <property type="match status" value="1"/>
</dbReference>
<evidence type="ECO:0000259" key="2">
    <source>
        <dbReference type="Pfam" id="PF01266"/>
    </source>
</evidence>
<comment type="caution">
    <text evidence="3">The sequence shown here is derived from an EMBL/GenBank/DDBJ whole genome shotgun (WGS) entry which is preliminary data.</text>
</comment>
<dbReference type="Gene3D" id="3.30.9.10">
    <property type="entry name" value="D-Amino Acid Oxidase, subunit A, domain 2"/>
    <property type="match status" value="1"/>
</dbReference>
<evidence type="ECO:0000256" key="1">
    <source>
        <dbReference type="ARBA" id="ARBA00023002"/>
    </source>
</evidence>
<dbReference type="EMBL" id="JABBGK010000001">
    <property type="protein sequence ID" value="NML72743.1"/>
    <property type="molecule type" value="Genomic_DNA"/>
</dbReference>
<dbReference type="AlphaFoldDB" id="A0A7Y0ASQ7"/>
<dbReference type="Proteomes" id="UP000541470">
    <property type="component" value="Unassembled WGS sequence"/>
</dbReference>
<proteinExistence type="predicted"/>
<gene>
    <name evidence="3" type="ORF">HHL25_01260</name>
</gene>
<keyword evidence="4" id="KW-1185">Reference proteome</keyword>
<sequence>MSNRKPVLNKRRDLRSDRPLWAATPRISVTASSAPQHRDYDVIIMGTGISGALAAEALSRVAGRRILMVDRRDPVRGSTLASTAMIQHEIDTPLRDLSRMIGSDRAARAWRRSAASVTRLAGLVEELKLDCSFERRSTLYLAGDEHGSRALREEADLRRGAGLDAEYIDKAELAERFDIDRTAAIVSHCSASANPGQLTAGLLGVAAGRGVEIVAPLAIADLVETRDGVVVSTADGRLLTAANVVACTGYEYLSMMESPEHQVISTWAIASEPATPRPPWLKDFLVWEASDPYLYFRSTPDGRIIAGGEDEADPLAHTDPAKAERKFAKIAAKLKKLAGIDVGRPAYGWSAPFGTTTTGLPIIDRAPGHEHTHAVMGFGGNGITFSTIAAELIAGRLARKPDADEELFRYSKSGTAF</sequence>
<dbReference type="PANTHER" id="PTHR13847">
    <property type="entry name" value="SARCOSINE DEHYDROGENASE-RELATED"/>
    <property type="match status" value="1"/>
</dbReference>
<dbReference type="InterPro" id="IPR036188">
    <property type="entry name" value="FAD/NAD-bd_sf"/>
</dbReference>
<evidence type="ECO:0000313" key="3">
    <source>
        <dbReference type="EMBL" id="NML72743.1"/>
    </source>
</evidence>
<organism evidence="3 4">
    <name type="scientific">Rhizobium terricola</name>
    <dbReference type="NCBI Taxonomy" id="2728849"/>
    <lineage>
        <taxon>Bacteria</taxon>
        <taxon>Pseudomonadati</taxon>
        <taxon>Pseudomonadota</taxon>
        <taxon>Alphaproteobacteria</taxon>
        <taxon>Hyphomicrobiales</taxon>
        <taxon>Rhizobiaceae</taxon>
        <taxon>Rhizobium/Agrobacterium group</taxon>
        <taxon>Rhizobium</taxon>
    </lineage>
</organism>
<dbReference type="RefSeq" id="WP_169586489.1">
    <property type="nucleotide sequence ID" value="NZ_JABBGK010000001.1"/>
</dbReference>
<protein>
    <submittedName>
        <fullName evidence="3">FAD-binding oxidoreductase</fullName>
    </submittedName>
</protein>
<dbReference type="InterPro" id="IPR006076">
    <property type="entry name" value="FAD-dep_OxRdtase"/>
</dbReference>
<dbReference type="GO" id="GO:0005737">
    <property type="term" value="C:cytoplasm"/>
    <property type="evidence" value="ECO:0007669"/>
    <property type="project" value="TreeGrafter"/>
</dbReference>
<name>A0A7Y0ASQ7_9HYPH</name>
<feature type="domain" description="FAD dependent oxidoreductase" evidence="2">
    <location>
        <begin position="41"/>
        <end position="394"/>
    </location>
</feature>
<dbReference type="PANTHER" id="PTHR13847:SF201">
    <property type="entry name" value="PUTATIBE OXIDOREDUCTASE"/>
    <property type="match status" value="1"/>
</dbReference>
<dbReference type="Gene3D" id="3.50.50.60">
    <property type="entry name" value="FAD/NAD(P)-binding domain"/>
    <property type="match status" value="1"/>
</dbReference>